<evidence type="ECO:0000313" key="2">
    <source>
        <dbReference type="Proteomes" id="UP001500936"/>
    </source>
</evidence>
<evidence type="ECO:0008006" key="3">
    <source>
        <dbReference type="Google" id="ProtNLM"/>
    </source>
</evidence>
<organism evidence="1 2">
    <name type="scientific">Nibrella viscosa</name>
    <dbReference type="NCBI Taxonomy" id="1084524"/>
    <lineage>
        <taxon>Bacteria</taxon>
        <taxon>Pseudomonadati</taxon>
        <taxon>Bacteroidota</taxon>
        <taxon>Cytophagia</taxon>
        <taxon>Cytophagales</taxon>
        <taxon>Spirosomataceae</taxon>
        <taxon>Nibrella</taxon>
    </lineage>
</organism>
<proteinExistence type="predicted"/>
<protein>
    <recommendedName>
        <fullName evidence="3">Heat induced stress protein YflT</fullName>
    </recommendedName>
</protein>
<accession>A0ABP8KW52</accession>
<gene>
    <name evidence="1" type="ORF">GCM10023187_49820</name>
</gene>
<keyword evidence="2" id="KW-1185">Reference proteome</keyword>
<reference evidence="2" key="1">
    <citation type="journal article" date="2019" name="Int. J. Syst. Evol. Microbiol.">
        <title>The Global Catalogue of Microorganisms (GCM) 10K type strain sequencing project: providing services to taxonomists for standard genome sequencing and annotation.</title>
        <authorList>
            <consortium name="The Broad Institute Genomics Platform"/>
            <consortium name="The Broad Institute Genome Sequencing Center for Infectious Disease"/>
            <person name="Wu L."/>
            <person name="Ma J."/>
        </authorList>
    </citation>
    <scope>NUCLEOTIDE SEQUENCE [LARGE SCALE GENOMIC DNA]</scope>
    <source>
        <strain evidence="2">JCM 17925</strain>
    </source>
</reference>
<sequence>MTSYPDNTGTTGSSSYGHSGMMTAIFNDRDSAERTYDRLLDHGFLRDDVNLVMSDDTRKRYFDNDGDRHHDSDMGDKAMEGVGKGSAIGGTLGAIAGAVAAIGTTLAIPGLGLLIAGPIAGGLAGAGAGGLTGGLIGALTGAGVSEDRAREYETHIKDGGIMIGVQPRSEADVRYLEQHGFH</sequence>
<dbReference type="RefSeq" id="WP_345270768.1">
    <property type="nucleotide sequence ID" value="NZ_BAABHB010000015.1"/>
</dbReference>
<dbReference type="EMBL" id="BAABHB010000015">
    <property type="protein sequence ID" value="GAA4417431.1"/>
    <property type="molecule type" value="Genomic_DNA"/>
</dbReference>
<dbReference type="PANTHER" id="PTHR36109:SF2">
    <property type="entry name" value="MEMBRANE PROTEIN"/>
    <property type="match status" value="1"/>
</dbReference>
<comment type="caution">
    <text evidence="1">The sequence shown here is derived from an EMBL/GenBank/DDBJ whole genome shotgun (WGS) entry which is preliminary data.</text>
</comment>
<dbReference type="PANTHER" id="PTHR36109">
    <property type="entry name" value="MEMBRANE PROTEIN-RELATED"/>
    <property type="match status" value="1"/>
</dbReference>
<dbReference type="Proteomes" id="UP001500936">
    <property type="component" value="Unassembled WGS sequence"/>
</dbReference>
<name>A0ABP8KW52_9BACT</name>
<evidence type="ECO:0000313" key="1">
    <source>
        <dbReference type="EMBL" id="GAA4417431.1"/>
    </source>
</evidence>
<dbReference type="InterPro" id="IPR052948">
    <property type="entry name" value="Low_temp-induced_all0457"/>
</dbReference>